<comment type="cofactor">
    <cofactor evidence="1">
        <name>pyridoxal 5'-phosphate</name>
        <dbReference type="ChEBI" id="CHEBI:597326"/>
    </cofactor>
</comment>
<dbReference type="SUPFAM" id="SSF53686">
    <property type="entry name" value="Tryptophan synthase beta subunit-like PLP-dependent enzymes"/>
    <property type="match status" value="1"/>
</dbReference>
<sequence>MRETTGVRTTKGRGRLYDSVLETIGDTPCIRINNLAPPHVRLYVKAEFFNPAASVKDRLAINLIESAERSGRLKPGQTVVEATSGNTGIGLAMVCAQKGYPLVVTMAESFSIERRRLMRLLGAKVVLTPRAEKGFGMYRKAAELAAQHGWFLAGQFESDANADIHEATTAREILRDFEGERLDWFVTGFGTGGTVTGVARVLRRERPETKIILSEPANAQLLASGRAQGRDANGVANESHPAFEPHPIQGWTPDFIPLVLQEAVDSGFYDELAPVSGAEGVAGAKALAAKEGILTGISGGSTFAVSLKIAETAPEGAVILCMLPDTGERYLSTPLFEDIPADMNEAEQEISRSTPGQQVAAG</sequence>
<comment type="similarity">
    <text evidence="2">Belongs to the cysteine synthase/cystathionine beta-synthase family.</text>
</comment>
<reference evidence="8 9" key="1">
    <citation type="submission" date="2016-10" db="EMBL/GenBank/DDBJ databases">
        <authorList>
            <person name="de Groot N.N."/>
        </authorList>
    </citation>
    <scope>NUCLEOTIDE SEQUENCE [LARGE SCALE GENOMIC DNA]</scope>
    <source>
        <strain evidence="8 9">DSM 15345</strain>
    </source>
</reference>
<gene>
    <name evidence="8" type="ORF">SAMN05444370_101503</name>
</gene>
<dbReference type="PROSITE" id="PS00901">
    <property type="entry name" value="CYS_SYNTHASE"/>
    <property type="match status" value="1"/>
</dbReference>
<dbReference type="InterPro" id="IPR050214">
    <property type="entry name" value="Cys_Synth/Cystath_Beta-Synth"/>
</dbReference>
<dbReference type="FunFam" id="3.40.50.1100:FF:000003">
    <property type="entry name" value="Cystathionine beta-synthase"/>
    <property type="match status" value="1"/>
</dbReference>
<keyword evidence="3" id="KW-0663">Pyridoxal phosphate</keyword>
<dbReference type="Proteomes" id="UP000198703">
    <property type="component" value="Unassembled WGS sequence"/>
</dbReference>
<accession>A0A1H3W3X0</accession>
<evidence type="ECO:0000256" key="3">
    <source>
        <dbReference type="ARBA" id="ARBA00022898"/>
    </source>
</evidence>
<dbReference type="STRING" id="89524.SAMN05444370_101503"/>
<dbReference type="InterPro" id="IPR001216">
    <property type="entry name" value="P-phosphate_BS"/>
</dbReference>
<dbReference type="GO" id="GO:0016765">
    <property type="term" value="F:transferase activity, transferring alkyl or aryl (other than methyl) groups"/>
    <property type="evidence" value="ECO:0007669"/>
    <property type="project" value="UniProtKB-ARBA"/>
</dbReference>
<proteinExistence type="inferred from homology"/>
<keyword evidence="9" id="KW-1185">Reference proteome</keyword>
<organism evidence="8 9">
    <name type="scientific">Rubrimonas cliftonensis</name>
    <dbReference type="NCBI Taxonomy" id="89524"/>
    <lineage>
        <taxon>Bacteria</taxon>
        <taxon>Pseudomonadati</taxon>
        <taxon>Pseudomonadota</taxon>
        <taxon>Alphaproteobacteria</taxon>
        <taxon>Rhodobacterales</taxon>
        <taxon>Paracoccaceae</taxon>
        <taxon>Rubrimonas</taxon>
    </lineage>
</organism>
<protein>
    <recommendedName>
        <fullName evidence="4">Cysteine synthase B</fullName>
    </recommendedName>
    <alternativeName>
        <fullName evidence="5">O-acetylserine (thiol)-lyase B</fullName>
    </alternativeName>
    <alternativeName>
        <fullName evidence="6">O-acetylserine sulfhydrylase B</fullName>
    </alternativeName>
</protein>
<evidence type="ECO:0000259" key="7">
    <source>
        <dbReference type="Pfam" id="PF00291"/>
    </source>
</evidence>
<name>A0A1H3W3X0_9RHOB</name>
<dbReference type="Gene3D" id="3.40.50.1100">
    <property type="match status" value="2"/>
</dbReference>
<evidence type="ECO:0000313" key="8">
    <source>
        <dbReference type="EMBL" id="SDZ81809.1"/>
    </source>
</evidence>
<dbReference type="GO" id="GO:0006535">
    <property type="term" value="P:cysteine biosynthetic process from serine"/>
    <property type="evidence" value="ECO:0007669"/>
    <property type="project" value="InterPro"/>
</dbReference>
<dbReference type="CDD" id="cd01561">
    <property type="entry name" value="CBS_like"/>
    <property type="match status" value="1"/>
</dbReference>
<evidence type="ECO:0000256" key="2">
    <source>
        <dbReference type="ARBA" id="ARBA00007103"/>
    </source>
</evidence>
<dbReference type="OrthoDB" id="9805733at2"/>
<evidence type="ECO:0000256" key="6">
    <source>
        <dbReference type="ARBA" id="ARBA00079153"/>
    </source>
</evidence>
<dbReference type="InterPro" id="IPR001926">
    <property type="entry name" value="TrpB-like_PALP"/>
</dbReference>
<feature type="domain" description="Tryptophan synthase beta chain-like PALP" evidence="7">
    <location>
        <begin position="21"/>
        <end position="325"/>
    </location>
</feature>
<evidence type="ECO:0000256" key="5">
    <source>
        <dbReference type="ARBA" id="ARBA00078257"/>
    </source>
</evidence>
<dbReference type="EMBL" id="FNQM01000001">
    <property type="protein sequence ID" value="SDZ81809.1"/>
    <property type="molecule type" value="Genomic_DNA"/>
</dbReference>
<evidence type="ECO:0000256" key="1">
    <source>
        <dbReference type="ARBA" id="ARBA00001933"/>
    </source>
</evidence>
<dbReference type="Pfam" id="PF00291">
    <property type="entry name" value="PALP"/>
    <property type="match status" value="1"/>
</dbReference>
<evidence type="ECO:0000256" key="4">
    <source>
        <dbReference type="ARBA" id="ARBA00072081"/>
    </source>
</evidence>
<dbReference type="RefSeq" id="WP_093248018.1">
    <property type="nucleotide sequence ID" value="NZ_FNQM01000001.1"/>
</dbReference>
<evidence type="ECO:0000313" key="9">
    <source>
        <dbReference type="Proteomes" id="UP000198703"/>
    </source>
</evidence>
<dbReference type="InterPro" id="IPR036052">
    <property type="entry name" value="TrpB-like_PALP_sf"/>
</dbReference>
<dbReference type="PANTHER" id="PTHR10314">
    <property type="entry name" value="CYSTATHIONINE BETA-SYNTHASE"/>
    <property type="match status" value="1"/>
</dbReference>
<dbReference type="AlphaFoldDB" id="A0A1H3W3X0"/>